<sequence>MATHDIWNPWHGCHKVSAGCRNCYMFQLDAQRGVTMPSTVVHRTQEFDKPLKKDRHGDFKIKAGERIRVNMTSDTFVEEADEWRDEMWDIIRRRCDVVFYILTKRPERIAGHLPADWGEGYENVILHITTENQNMFNRRWPVFEAIPAKHKGLTLAPLLGPIDLGPALESGQIEQVECGGENYANPRPCDVAWVYDIAAQCLKHTTNFCWYESGTDLRWHGRPLRNLPWKTEQSRFAFLAGTNRKHHDVRFRLFDPVYHRELDDDELYHPRYNDSRCLFCASRMICNGCNGSDHCPKDLRFVPVEELERIEAGKHDEMMRWFHSGEHWIRTKA</sequence>
<dbReference type="Pfam" id="PF07505">
    <property type="entry name" value="DUF5131"/>
    <property type="match status" value="1"/>
</dbReference>
<dbReference type="InterPro" id="IPR011101">
    <property type="entry name" value="DUF5131"/>
</dbReference>
<comment type="caution">
    <text evidence="1">The sequence shown here is derived from an EMBL/GenBank/DDBJ whole genome shotgun (WGS) entry which is preliminary data.</text>
</comment>
<gene>
    <name evidence="1" type="ORF">BLEM_2119</name>
</gene>
<proteinExistence type="predicted"/>
<dbReference type="EMBL" id="MWWX01000019">
    <property type="protein sequence ID" value="OZG59944.1"/>
    <property type="molecule type" value="Genomic_DNA"/>
</dbReference>
<evidence type="ECO:0000313" key="2">
    <source>
        <dbReference type="Proteomes" id="UP000216352"/>
    </source>
</evidence>
<accession>A0A261FLA9</accession>
<keyword evidence="2" id="KW-1185">Reference proteome</keyword>
<dbReference type="Proteomes" id="UP000216352">
    <property type="component" value="Unassembled WGS sequence"/>
</dbReference>
<protein>
    <submittedName>
        <fullName evidence="1">Phage protein Gp37/Gp68</fullName>
    </submittedName>
</protein>
<dbReference type="STRING" id="1603886.GCA_001895165_01490"/>
<evidence type="ECO:0000313" key="1">
    <source>
        <dbReference type="EMBL" id="OZG59944.1"/>
    </source>
</evidence>
<name>A0A261FLA9_9BIFI</name>
<dbReference type="OrthoDB" id="9787478at2"/>
<dbReference type="AlphaFoldDB" id="A0A261FLA9"/>
<dbReference type="RefSeq" id="WP_072726105.1">
    <property type="nucleotide sequence ID" value="NZ_BDIS01000019.1"/>
</dbReference>
<organism evidence="1 2">
    <name type="scientific">Bifidobacterium lemurum</name>
    <dbReference type="NCBI Taxonomy" id="1603886"/>
    <lineage>
        <taxon>Bacteria</taxon>
        <taxon>Bacillati</taxon>
        <taxon>Actinomycetota</taxon>
        <taxon>Actinomycetes</taxon>
        <taxon>Bifidobacteriales</taxon>
        <taxon>Bifidobacteriaceae</taxon>
        <taxon>Bifidobacterium</taxon>
    </lineage>
</organism>
<reference evidence="1 2" key="1">
    <citation type="journal article" date="2017" name="BMC Genomics">
        <title>Comparative genomic and phylogenomic analyses of the Bifidobacteriaceae family.</title>
        <authorList>
            <person name="Lugli G.A."/>
            <person name="Milani C."/>
            <person name="Turroni F."/>
            <person name="Duranti S."/>
            <person name="Mancabelli L."/>
            <person name="Mangifesta M."/>
            <person name="Ferrario C."/>
            <person name="Modesto M."/>
            <person name="Mattarelli P."/>
            <person name="Jiri K."/>
            <person name="van Sinderen D."/>
            <person name="Ventura M."/>
        </authorList>
    </citation>
    <scope>NUCLEOTIDE SEQUENCE [LARGE SCALE GENOMIC DNA]</scope>
    <source>
        <strain evidence="1 2">DSM 28807</strain>
    </source>
</reference>